<dbReference type="InterPro" id="IPR005828">
    <property type="entry name" value="MFS_sugar_transport-like"/>
</dbReference>
<dbReference type="GO" id="GO:0070837">
    <property type="term" value="P:dehydroascorbic acid transport"/>
    <property type="evidence" value="ECO:0007669"/>
    <property type="project" value="TreeGrafter"/>
</dbReference>
<feature type="transmembrane region" description="Helical" evidence="7">
    <location>
        <begin position="309"/>
        <end position="327"/>
    </location>
</feature>
<dbReference type="AlphaFoldDB" id="A0AA40HIH0"/>
<dbReference type="GO" id="GO:0005886">
    <property type="term" value="C:plasma membrane"/>
    <property type="evidence" value="ECO:0007669"/>
    <property type="project" value="TreeGrafter"/>
</dbReference>
<keyword evidence="9" id="KW-1185">Reference proteome</keyword>
<keyword evidence="4 7" id="KW-1133">Transmembrane helix</keyword>
<dbReference type="GO" id="GO:0055056">
    <property type="term" value="F:D-glucose transmembrane transporter activity"/>
    <property type="evidence" value="ECO:0007669"/>
    <property type="project" value="TreeGrafter"/>
</dbReference>
<protein>
    <submittedName>
        <fullName evidence="8">Uncharacterized protein</fullName>
    </submittedName>
</protein>
<evidence type="ECO:0000256" key="6">
    <source>
        <dbReference type="SAM" id="MobiDB-lite"/>
    </source>
</evidence>
<dbReference type="Gene3D" id="1.20.1250.20">
    <property type="entry name" value="MFS general substrate transporter like domains"/>
    <property type="match status" value="1"/>
</dbReference>
<evidence type="ECO:0000256" key="5">
    <source>
        <dbReference type="ARBA" id="ARBA00023136"/>
    </source>
</evidence>
<dbReference type="InterPro" id="IPR045263">
    <property type="entry name" value="GLUT"/>
</dbReference>
<dbReference type="PANTHER" id="PTHR23503">
    <property type="entry name" value="SOLUTE CARRIER FAMILY 2"/>
    <property type="match status" value="1"/>
</dbReference>
<keyword evidence="2" id="KW-0813">Transport</keyword>
<accession>A0AA40HIH0</accession>
<dbReference type="InterPro" id="IPR036259">
    <property type="entry name" value="MFS_trans_sf"/>
</dbReference>
<dbReference type="Pfam" id="PF00083">
    <property type="entry name" value="Sugar_tr"/>
    <property type="match status" value="1"/>
</dbReference>
<evidence type="ECO:0000256" key="1">
    <source>
        <dbReference type="ARBA" id="ARBA00004127"/>
    </source>
</evidence>
<dbReference type="EMBL" id="JAULJE010000020">
    <property type="protein sequence ID" value="KAK1331763.1"/>
    <property type="molecule type" value="Genomic_DNA"/>
</dbReference>
<feature type="transmembrane region" description="Helical" evidence="7">
    <location>
        <begin position="372"/>
        <end position="402"/>
    </location>
</feature>
<name>A0AA40HIH0_CNENI</name>
<evidence type="ECO:0000256" key="3">
    <source>
        <dbReference type="ARBA" id="ARBA00022692"/>
    </source>
</evidence>
<feature type="transmembrane region" description="Helical" evidence="7">
    <location>
        <begin position="255"/>
        <end position="276"/>
    </location>
</feature>
<comment type="caution">
    <text evidence="8">The sequence shown here is derived from an EMBL/GenBank/DDBJ whole genome shotgun (WGS) entry which is preliminary data.</text>
</comment>
<feature type="region of interest" description="Disordered" evidence="6">
    <location>
        <begin position="35"/>
        <end position="54"/>
    </location>
</feature>
<dbReference type="SUPFAM" id="SSF103473">
    <property type="entry name" value="MFS general substrate transporter"/>
    <property type="match status" value="1"/>
</dbReference>
<dbReference type="PANTHER" id="PTHR23503:SF99">
    <property type="entry name" value="SOLUTE CARRIER FAMILY 2, FACILITATED GLUCOSE TRANSPORTER MEMBER 3"/>
    <property type="match status" value="1"/>
</dbReference>
<evidence type="ECO:0000256" key="2">
    <source>
        <dbReference type="ARBA" id="ARBA00022597"/>
    </source>
</evidence>
<keyword evidence="2" id="KW-0762">Sugar transport</keyword>
<evidence type="ECO:0000313" key="8">
    <source>
        <dbReference type="EMBL" id="KAK1331763.1"/>
    </source>
</evidence>
<organism evidence="8 9">
    <name type="scientific">Cnephaeus nilssonii</name>
    <name type="common">Northern bat</name>
    <name type="synonym">Eptesicus nilssonii</name>
    <dbReference type="NCBI Taxonomy" id="3371016"/>
    <lineage>
        <taxon>Eukaryota</taxon>
        <taxon>Metazoa</taxon>
        <taxon>Chordata</taxon>
        <taxon>Craniata</taxon>
        <taxon>Vertebrata</taxon>
        <taxon>Euteleostomi</taxon>
        <taxon>Mammalia</taxon>
        <taxon>Eutheria</taxon>
        <taxon>Laurasiatheria</taxon>
        <taxon>Chiroptera</taxon>
        <taxon>Yangochiroptera</taxon>
        <taxon>Vespertilionidae</taxon>
        <taxon>Cnephaeus</taxon>
    </lineage>
</organism>
<reference evidence="8" key="1">
    <citation type="submission" date="2023-06" db="EMBL/GenBank/DDBJ databases">
        <title>Reference genome for the Northern bat (Eptesicus nilssonii), a most northern bat species.</title>
        <authorList>
            <person name="Laine V.N."/>
            <person name="Pulliainen A.T."/>
            <person name="Lilley T.M."/>
        </authorList>
    </citation>
    <scope>NUCLEOTIDE SEQUENCE</scope>
    <source>
        <strain evidence="8">BLF_Eptnil</strain>
        <tissue evidence="8">Kidney</tissue>
    </source>
</reference>
<keyword evidence="5 7" id="KW-0472">Membrane</keyword>
<keyword evidence="3 7" id="KW-0812">Transmembrane</keyword>
<evidence type="ECO:0000256" key="7">
    <source>
        <dbReference type="SAM" id="Phobius"/>
    </source>
</evidence>
<dbReference type="Proteomes" id="UP001177744">
    <property type="component" value="Unassembled WGS sequence"/>
</dbReference>
<dbReference type="GO" id="GO:0046323">
    <property type="term" value="P:D-glucose import"/>
    <property type="evidence" value="ECO:0007669"/>
    <property type="project" value="TreeGrafter"/>
</dbReference>
<evidence type="ECO:0000313" key="9">
    <source>
        <dbReference type="Proteomes" id="UP001177744"/>
    </source>
</evidence>
<comment type="subcellular location">
    <subcellularLocation>
        <location evidence="1">Endomembrane system</location>
        <topology evidence="1">Multi-pass membrane protein</topology>
    </subcellularLocation>
</comment>
<sequence length="519" mass="56497">MGTQKVPAPLIFASTTATTGSFQFGDSTGVSRALRRSSRTHPSPSEEQLENPPRHVREGPWCWSVAVFPVDSLARCSAYCQPIGYHWLPYGILQISGDGCHTLGQVVISLLQTLHKFVPMRIGEMSPPALREPLGIVIGILVAQIFGVKVILGSEHLWPMLLGFTILPSFLQKEEDSARKALQRLWGSQDVNQDIQEMKEESMGMSQEKQATIPELLTAPHDSHHAPALSATLRNQCCVLFLNRNLQNAGVEEPISATVGAGVVNTIVTVVFLFLVERAGRRTLHMTGLGGMASCSILTAMSMLSAGEYSWMSFICIGAILVFVAFFEIGPGPGPGCEIRGYTTTVYCGRTLHHGLAGAGCSDWASTFWVGLLFPAAAFCLGPYTFIVFTGFFVIFLVFAFLKVPETHGRTFEESTGAFAGQAHMANRAERGAFEMKSRQPAHAEIRAGVRPATEVHALHWNGTWESSFLGPDALSTEHTGRRFLSSVLRAGHLCVFWSDAFRSTTADGLGVWPLQQGL</sequence>
<dbReference type="GO" id="GO:0012505">
    <property type="term" value="C:endomembrane system"/>
    <property type="evidence" value="ECO:0007669"/>
    <property type="project" value="UniProtKB-SubCell"/>
</dbReference>
<proteinExistence type="predicted"/>
<gene>
    <name evidence="8" type="ORF">QTO34_009738</name>
</gene>
<evidence type="ECO:0000256" key="4">
    <source>
        <dbReference type="ARBA" id="ARBA00022989"/>
    </source>
</evidence>